<evidence type="ECO:0000313" key="3">
    <source>
        <dbReference type="EMBL" id="MBP1895947.1"/>
    </source>
</evidence>
<protein>
    <recommendedName>
        <fullName evidence="2">AraC-type arabinose-binding/dimerisation domain-containing protein</fullName>
    </recommendedName>
</protein>
<dbReference type="Proteomes" id="UP000706926">
    <property type="component" value="Unassembled WGS sequence"/>
</dbReference>
<dbReference type="EMBL" id="JAGGKI010000018">
    <property type="protein sequence ID" value="MBP1895947.1"/>
    <property type="molecule type" value="Genomic_DNA"/>
</dbReference>
<reference evidence="3 4" key="1">
    <citation type="submission" date="2021-03" db="EMBL/GenBank/DDBJ databases">
        <title>Genomic Encyclopedia of Type Strains, Phase IV (KMG-IV): sequencing the most valuable type-strain genomes for metagenomic binning, comparative biology and taxonomic classification.</title>
        <authorList>
            <person name="Goeker M."/>
        </authorList>
    </citation>
    <scope>NUCLEOTIDE SEQUENCE [LARGE SCALE GENOMIC DNA]</scope>
    <source>
        <strain evidence="3 4">DSM 15596</strain>
    </source>
</reference>
<comment type="caution">
    <text evidence="3">The sequence shown here is derived from an EMBL/GenBank/DDBJ whole genome shotgun (WGS) entry which is preliminary data.</text>
</comment>
<evidence type="ECO:0000313" key="4">
    <source>
        <dbReference type="Proteomes" id="UP000706926"/>
    </source>
</evidence>
<keyword evidence="4" id="KW-1185">Reference proteome</keyword>
<evidence type="ECO:0000259" key="2">
    <source>
        <dbReference type="Pfam" id="PF02311"/>
    </source>
</evidence>
<evidence type="ECO:0000256" key="1">
    <source>
        <dbReference type="ARBA" id="ARBA00023125"/>
    </source>
</evidence>
<keyword evidence="1" id="KW-0238">DNA-binding</keyword>
<dbReference type="RefSeq" id="WP_007131418.1">
    <property type="nucleotide sequence ID" value="NZ_CP139098.1"/>
</dbReference>
<proteinExistence type="predicted"/>
<dbReference type="Gene3D" id="2.60.120.280">
    <property type="entry name" value="Regulatory protein AraC"/>
    <property type="match status" value="1"/>
</dbReference>
<dbReference type="CDD" id="cd06986">
    <property type="entry name" value="cupin_MmsR-like_N"/>
    <property type="match status" value="1"/>
</dbReference>
<organism evidence="3 4">
    <name type="scientific">Paenibacillus lactis</name>
    <dbReference type="NCBI Taxonomy" id="228574"/>
    <lineage>
        <taxon>Bacteria</taxon>
        <taxon>Bacillati</taxon>
        <taxon>Bacillota</taxon>
        <taxon>Bacilli</taxon>
        <taxon>Bacillales</taxon>
        <taxon>Paenibacillaceae</taxon>
        <taxon>Paenibacillus</taxon>
    </lineage>
</organism>
<feature type="domain" description="AraC-type arabinose-binding/dimerisation" evidence="2">
    <location>
        <begin position="26"/>
        <end position="145"/>
    </location>
</feature>
<gene>
    <name evidence="3" type="ORF">J2Z18_005057</name>
</gene>
<sequence>MGSLWKDRRNASQVYFISGGHKPCNTHQWGPGVRDVYALHYIIRGQGTLETGGRRFRLSAGESFMIFPQKEIYYYPNPNDPWEYVWVEFSGQDATQILELTQLSISQPVLSAAPETLEPWFHLAWNAGASASEVLRADARLHLLLSYYMEYFPSERQEKPKDYVWLAKRYIEQNYCGPFDL</sequence>
<dbReference type="InterPro" id="IPR037923">
    <property type="entry name" value="HTH-like"/>
</dbReference>
<dbReference type="InterPro" id="IPR003313">
    <property type="entry name" value="AraC-bd"/>
</dbReference>
<accession>A0ABS4FI50</accession>
<dbReference type="Pfam" id="PF02311">
    <property type="entry name" value="AraC_binding"/>
    <property type="match status" value="1"/>
</dbReference>
<dbReference type="SUPFAM" id="SSF51215">
    <property type="entry name" value="Regulatory protein AraC"/>
    <property type="match status" value="1"/>
</dbReference>
<dbReference type="GeneID" id="95406933"/>
<name>A0ABS4FI50_9BACL</name>